<dbReference type="GO" id="GO:0016887">
    <property type="term" value="F:ATP hydrolysis activity"/>
    <property type="evidence" value="ECO:0007669"/>
    <property type="project" value="InterPro"/>
</dbReference>
<comment type="subunit">
    <text evidence="5">The complex is composed of two ATP-binding proteins (OpuCA), two transmembrane proteins (OpuCB and OpuCD) and a solute-binding protein (OpuCC).</text>
</comment>
<dbReference type="AlphaFoldDB" id="A0A1C7DS33"/>
<dbReference type="Proteomes" id="UP000092687">
    <property type="component" value="Chromosome"/>
</dbReference>
<dbReference type="EC" id="7.6.2.9" evidence="6"/>
<keyword evidence="2" id="KW-0547">Nucleotide-binding</keyword>
<dbReference type="InterPro" id="IPR017871">
    <property type="entry name" value="ABC_transporter-like_CS"/>
</dbReference>
<evidence type="ECO:0000256" key="6">
    <source>
        <dbReference type="ARBA" id="ARBA00066388"/>
    </source>
</evidence>
<dbReference type="InterPro" id="IPR003593">
    <property type="entry name" value="AAA+_ATPase"/>
</dbReference>
<feature type="domain" description="ABC transporter" evidence="8">
    <location>
        <begin position="4"/>
        <end position="234"/>
    </location>
</feature>
<dbReference type="RefSeq" id="WP_065528332.1">
    <property type="nucleotide sequence ID" value="NZ_CP016537.2"/>
</dbReference>
<dbReference type="PROSITE" id="PS50893">
    <property type="entry name" value="ABC_TRANSPORTER_2"/>
    <property type="match status" value="1"/>
</dbReference>
<evidence type="ECO:0000313" key="9">
    <source>
        <dbReference type="EMBL" id="ANU14460.1"/>
    </source>
</evidence>
<dbReference type="InterPro" id="IPR027417">
    <property type="entry name" value="P-loop_NTPase"/>
</dbReference>
<evidence type="ECO:0000259" key="8">
    <source>
        <dbReference type="PROSITE" id="PS50893"/>
    </source>
</evidence>
<sequence length="334" mass="37332">MSYVQIENLQKNYGTSTVLSSIDMSIERGEFVTLLGPSGCGKSTILRIIAGLTEATAGMVKIENKNMEKVPTKKREIGMVFQSYALFPNMTVHENVAFGLKINKMHSVEIEKKVQEILKIVHLSDKEAAYPHELSGGQQQRVALARALIVEPKVLLLDEPLSALDAQIRKKLQADLRSIQSQMGITMILVTHDQEEAMAVSDKIFVMNKGEIAQWGTPTDIYTKPKTEFIANFIGHYNVFSKTELEELIGKSLTKTGDKLAIRPEAILFEGTVADYRLKAVAKKSVMSGNVIRTVFLSGDREFSVEQLHHRGHTIEVGKEYDCYISPEDVIYLQ</sequence>
<dbReference type="KEGG" id="phc:BBI08_11515"/>
<dbReference type="PANTHER" id="PTHR42781">
    <property type="entry name" value="SPERMIDINE/PUTRESCINE IMPORT ATP-BINDING PROTEIN POTA"/>
    <property type="match status" value="1"/>
</dbReference>
<dbReference type="STRING" id="1215089.BBI08_11515"/>
<gene>
    <name evidence="9" type="ORF">BBI08_11515</name>
</gene>
<comment type="catalytic activity">
    <reaction evidence="4">
        <text>a quaternary ammonium(out) + ATP + H2O = a quaternary ammonium(in) + ADP + phosphate + H(+)</text>
        <dbReference type="Rhea" id="RHEA:11036"/>
        <dbReference type="ChEBI" id="CHEBI:15377"/>
        <dbReference type="ChEBI" id="CHEBI:15378"/>
        <dbReference type="ChEBI" id="CHEBI:30616"/>
        <dbReference type="ChEBI" id="CHEBI:35267"/>
        <dbReference type="ChEBI" id="CHEBI:43474"/>
        <dbReference type="ChEBI" id="CHEBI:456216"/>
        <dbReference type="EC" id="7.6.2.9"/>
    </reaction>
</comment>
<keyword evidence="10" id="KW-1185">Reference proteome</keyword>
<dbReference type="Gene3D" id="3.40.50.300">
    <property type="entry name" value="P-loop containing nucleotide triphosphate hydrolases"/>
    <property type="match status" value="1"/>
</dbReference>
<evidence type="ECO:0000313" key="10">
    <source>
        <dbReference type="Proteomes" id="UP000092687"/>
    </source>
</evidence>
<dbReference type="FunFam" id="3.40.50.300:FF:000425">
    <property type="entry name" value="Probable ABC transporter, ATP-binding subunit"/>
    <property type="match status" value="1"/>
</dbReference>
<accession>A0A1C7DS33</accession>
<evidence type="ECO:0000256" key="1">
    <source>
        <dbReference type="ARBA" id="ARBA00022448"/>
    </source>
</evidence>
<dbReference type="InterPro" id="IPR003439">
    <property type="entry name" value="ABC_transporter-like_ATP-bd"/>
</dbReference>
<dbReference type="SUPFAM" id="SSF52540">
    <property type="entry name" value="P-loop containing nucleoside triphosphate hydrolases"/>
    <property type="match status" value="1"/>
</dbReference>
<dbReference type="SMART" id="SM00382">
    <property type="entry name" value="AAA"/>
    <property type="match status" value="1"/>
</dbReference>
<organism evidence="9 10">
    <name type="scientific">Planococcus halocryophilus</name>
    <dbReference type="NCBI Taxonomy" id="1215089"/>
    <lineage>
        <taxon>Bacteria</taxon>
        <taxon>Bacillati</taxon>
        <taxon>Bacillota</taxon>
        <taxon>Bacilli</taxon>
        <taxon>Bacillales</taxon>
        <taxon>Caryophanaceae</taxon>
        <taxon>Planococcus</taxon>
    </lineage>
</organism>
<dbReference type="GO" id="GO:0005524">
    <property type="term" value="F:ATP binding"/>
    <property type="evidence" value="ECO:0007669"/>
    <property type="project" value="UniProtKB-KW"/>
</dbReference>
<dbReference type="OrthoDB" id="9790614at2"/>
<evidence type="ECO:0000256" key="2">
    <source>
        <dbReference type="ARBA" id="ARBA00022741"/>
    </source>
</evidence>
<keyword evidence="1" id="KW-0813">Transport</keyword>
<keyword evidence="3 9" id="KW-0067">ATP-binding</keyword>
<evidence type="ECO:0000256" key="4">
    <source>
        <dbReference type="ARBA" id="ARBA00052482"/>
    </source>
</evidence>
<reference evidence="9" key="1">
    <citation type="submission" date="2016-10" db="EMBL/GenBank/DDBJ databases">
        <authorList>
            <person name="de Groot N.N."/>
        </authorList>
    </citation>
    <scope>NUCLEOTIDE SEQUENCE</scope>
    <source>
        <strain evidence="9">DSM 24743</strain>
    </source>
</reference>
<dbReference type="InterPro" id="IPR050093">
    <property type="entry name" value="ABC_SmlMolc_Importer"/>
</dbReference>
<proteinExistence type="predicted"/>
<dbReference type="EMBL" id="CP016537">
    <property type="protein sequence ID" value="ANU14460.1"/>
    <property type="molecule type" value="Genomic_DNA"/>
</dbReference>
<evidence type="ECO:0000256" key="3">
    <source>
        <dbReference type="ARBA" id="ARBA00022840"/>
    </source>
</evidence>
<name>A0A1C7DS33_9BACL</name>
<dbReference type="GO" id="GO:0015418">
    <property type="term" value="F:ABC-type quaternary ammonium compound transporting activity"/>
    <property type="evidence" value="ECO:0007669"/>
    <property type="project" value="UniProtKB-EC"/>
</dbReference>
<dbReference type="PROSITE" id="PS00211">
    <property type="entry name" value="ABC_TRANSPORTER_1"/>
    <property type="match status" value="1"/>
</dbReference>
<evidence type="ECO:0000256" key="5">
    <source>
        <dbReference type="ARBA" id="ARBA00063934"/>
    </source>
</evidence>
<protein>
    <recommendedName>
        <fullName evidence="7">Carnitine transport ATP-binding protein OpuCA</fullName>
        <ecNumber evidence="6">7.6.2.9</ecNumber>
    </recommendedName>
</protein>
<dbReference type="Pfam" id="PF00005">
    <property type="entry name" value="ABC_tran"/>
    <property type="match status" value="1"/>
</dbReference>
<evidence type="ECO:0000256" key="7">
    <source>
        <dbReference type="ARBA" id="ARBA00070305"/>
    </source>
</evidence>
<dbReference type="PANTHER" id="PTHR42781:SF4">
    <property type="entry name" value="SPERMIDINE_PUTRESCINE IMPORT ATP-BINDING PROTEIN POTA"/>
    <property type="match status" value="1"/>
</dbReference>